<proteinExistence type="predicted"/>
<accession>A0A813P9H7</accession>
<evidence type="ECO:0000313" key="2">
    <source>
        <dbReference type="EMBL" id="CAF3529587.1"/>
    </source>
</evidence>
<sequence length="141" mass="16610">MKTLIFGMRFVANLSTLLNDISKLTERYQHIINKFMFQTIYISLNLLLSVLFLRKDYRFDAVECQNPLEFVVDQWKIVFSTENSAKWILINIPPLYNQSQIIPTFDEYKQHVLNKTLNYATELEVSKVHLVTNDVIDSSQM</sequence>
<name>A0A813P9H7_9BILA</name>
<evidence type="ECO:0000313" key="3">
    <source>
        <dbReference type="Proteomes" id="UP000663829"/>
    </source>
</evidence>
<dbReference type="EMBL" id="CAJOBC010000064">
    <property type="protein sequence ID" value="CAF3529587.1"/>
    <property type="molecule type" value="Genomic_DNA"/>
</dbReference>
<dbReference type="OrthoDB" id="4214675at2759"/>
<reference evidence="1" key="1">
    <citation type="submission" date="2021-02" db="EMBL/GenBank/DDBJ databases">
        <authorList>
            <person name="Nowell W R."/>
        </authorList>
    </citation>
    <scope>NUCLEOTIDE SEQUENCE</scope>
</reference>
<dbReference type="Proteomes" id="UP000681722">
    <property type="component" value="Unassembled WGS sequence"/>
</dbReference>
<comment type="caution">
    <text evidence="1">The sequence shown here is derived from an EMBL/GenBank/DDBJ whole genome shotgun (WGS) entry which is preliminary data.</text>
</comment>
<keyword evidence="3" id="KW-1185">Reference proteome</keyword>
<dbReference type="AlphaFoldDB" id="A0A813P9H7"/>
<dbReference type="Proteomes" id="UP000663829">
    <property type="component" value="Unassembled WGS sequence"/>
</dbReference>
<gene>
    <name evidence="1" type="ORF">GPM918_LOCUS782</name>
    <name evidence="2" type="ORF">SRO942_LOCUS783</name>
</gene>
<protein>
    <submittedName>
        <fullName evidence="1">Uncharacterized protein</fullName>
    </submittedName>
</protein>
<evidence type="ECO:0000313" key="1">
    <source>
        <dbReference type="EMBL" id="CAF0750168.1"/>
    </source>
</evidence>
<organism evidence="1 3">
    <name type="scientific">Didymodactylos carnosus</name>
    <dbReference type="NCBI Taxonomy" id="1234261"/>
    <lineage>
        <taxon>Eukaryota</taxon>
        <taxon>Metazoa</taxon>
        <taxon>Spiralia</taxon>
        <taxon>Gnathifera</taxon>
        <taxon>Rotifera</taxon>
        <taxon>Eurotatoria</taxon>
        <taxon>Bdelloidea</taxon>
        <taxon>Philodinida</taxon>
        <taxon>Philodinidae</taxon>
        <taxon>Didymodactylos</taxon>
    </lineage>
</organism>
<dbReference type="EMBL" id="CAJNOQ010000064">
    <property type="protein sequence ID" value="CAF0750168.1"/>
    <property type="molecule type" value="Genomic_DNA"/>
</dbReference>